<gene>
    <name evidence="1" type="ORF">PYW08_008793</name>
</gene>
<reference evidence="1" key="1">
    <citation type="submission" date="2023-03" db="EMBL/GenBank/DDBJ databases">
        <title>Chromosome-level genomes of two armyworms, Mythimna separata and Mythimna loreyi, provide insights into the biosynthesis and reception of sex pheromones.</title>
        <authorList>
            <person name="Zhao H."/>
        </authorList>
    </citation>
    <scope>NUCLEOTIDE SEQUENCE</scope>
    <source>
        <strain evidence="1">BeijingLab</strain>
    </source>
</reference>
<evidence type="ECO:0000313" key="2">
    <source>
        <dbReference type="Proteomes" id="UP001231649"/>
    </source>
</evidence>
<name>A0ACC2QAM7_9NEOP</name>
<organism evidence="1 2">
    <name type="scientific">Mythimna loreyi</name>
    <dbReference type="NCBI Taxonomy" id="667449"/>
    <lineage>
        <taxon>Eukaryota</taxon>
        <taxon>Metazoa</taxon>
        <taxon>Ecdysozoa</taxon>
        <taxon>Arthropoda</taxon>
        <taxon>Hexapoda</taxon>
        <taxon>Insecta</taxon>
        <taxon>Pterygota</taxon>
        <taxon>Neoptera</taxon>
        <taxon>Endopterygota</taxon>
        <taxon>Lepidoptera</taxon>
        <taxon>Glossata</taxon>
        <taxon>Ditrysia</taxon>
        <taxon>Noctuoidea</taxon>
        <taxon>Noctuidae</taxon>
        <taxon>Noctuinae</taxon>
        <taxon>Hadenini</taxon>
        <taxon>Mythimna</taxon>
    </lineage>
</organism>
<keyword evidence="2" id="KW-1185">Reference proteome</keyword>
<evidence type="ECO:0000313" key="1">
    <source>
        <dbReference type="EMBL" id="KAJ8711839.1"/>
    </source>
</evidence>
<comment type="caution">
    <text evidence="1">The sequence shown here is derived from an EMBL/GenBank/DDBJ whole genome shotgun (WGS) entry which is preliminary data.</text>
</comment>
<protein>
    <submittedName>
        <fullName evidence="1">Uncharacterized protein</fullName>
    </submittedName>
</protein>
<dbReference type="Proteomes" id="UP001231649">
    <property type="component" value="Chromosome 22"/>
</dbReference>
<sequence length="201" mass="22857">MPMRAVSAISLKSAKHSRDYEKYPTSFDDGSRIVDFDNFVKTSCKLFECPISIQVIRKIECPLKLAKRHGSKTKRKRSTEPPAPSLPTTHHSSHVTESESEPDITRLSLTAVYNHQHELLEPAEPTLLVLNLSSNHITDVGAKHLAEALRNNRHLRYLNISDNHVGDDGAKFIFEVLAEFPLNNNEIQDKKRILMYSFPKE</sequence>
<proteinExistence type="predicted"/>
<accession>A0ACC2QAM7</accession>
<dbReference type="EMBL" id="CM056798">
    <property type="protein sequence ID" value="KAJ8711839.1"/>
    <property type="molecule type" value="Genomic_DNA"/>
</dbReference>